<comment type="caution">
    <text evidence="3">The sequence shown here is derived from an EMBL/GenBank/DDBJ whole genome shotgun (WGS) entry which is preliminary data.</text>
</comment>
<sequence>MQLQEENEDHLDTSEDFDFGDGENMLQFKIVYWGPGESGKTTNFFRLREKFDLLKLSRGYSIETTGGRTLWEDSLFLLFRFTLKDVHFNIIAHVVTCTGQERFLSTREYVLDGADGIVFVGDSDPAKLEQNKRSYRELVSFATPKNIPHLIQLNKRDLENAIPILKFKVALGLPLMESYPDGTLVVFPAQALQGK</sequence>
<protein>
    <recommendedName>
        <fullName evidence="4">Gliding-motility protein MglA</fullName>
    </recommendedName>
</protein>
<evidence type="ECO:0000256" key="1">
    <source>
        <dbReference type="ARBA" id="ARBA00022741"/>
    </source>
</evidence>
<feature type="non-terminal residue" evidence="3">
    <location>
        <position position="195"/>
    </location>
</feature>
<evidence type="ECO:0000256" key="2">
    <source>
        <dbReference type="ARBA" id="ARBA00023134"/>
    </source>
</evidence>
<dbReference type="InterPro" id="IPR052705">
    <property type="entry name" value="Gliding_Motility_GTPase"/>
</dbReference>
<dbReference type="PANTHER" id="PTHR42708">
    <property type="entry name" value="ATP/GTP-BINDING PROTEIN-RELATED"/>
    <property type="match status" value="1"/>
</dbReference>
<dbReference type="EMBL" id="LAZR01056552">
    <property type="protein sequence ID" value="KKK73943.1"/>
    <property type="molecule type" value="Genomic_DNA"/>
</dbReference>
<dbReference type="PANTHER" id="PTHR42708:SF1">
    <property type="entry name" value="GLIDING MOTILITY PROTEIN MGLA"/>
    <property type="match status" value="1"/>
</dbReference>
<dbReference type="InterPro" id="IPR027417">
    <property type="entry name" value="P-loop_NTPase"/>
</dbReference>
<proteinExistence type="predicted"/>
<dbReference type="InterPro" id="IPR006689">
    <property type="entry name" value="Small_GTPase_ARF/SAR"/>
</dbReference>
<reference evidence="3" key="1">
    <citation type="journal article" date="2015" name="Nature">
        <title>Complex archaea that bridge the gap between prokaryotes and eukaryotes.</title>
        <authorList>
            <person name="Spang A."/>
            <person name="Saw J.H."/>
            <person name="Jorgensen S.L."/>
            <person name="Zaremba-Niedzwiedzka K."/>
            <person name="Martijn J."/>
            <person name="Lind A.E."/>
            <person name="van Eijk R."/>
            <person name="Schleper C."/>
            <person name="Guy L."/>
            <person name="Ettema T.J."/>
        </authorList>
    </citation>
    <scope>NUCLEOTIDE SEQUENCE</scope>
</reference>
<organism evidence="3">
    <name type="scientific">marine sediment metagenome</name>
    <dbReference type="NCBI Taxonomy" id="412755"/>
    <lineage>
        <taxon>unclassified sequences</taxon>
        <taxon>metagenomes</taxon>
        <taxon>ecological metagenomes</taxon>
    </lineage>
</organism>
<dbReference type="AlphaFoldDB" id="A0A0F8XY72"/>
<dbReference type="GO" id="GO:0005525">
    <property type="term" value="F:GTP binding"/>
    <property type="evidence" value="ECO:0007669"/>
    <property type="project" value="UniProtKB-KW"/>
</dbReference>
<dbReference type="GO" id="GO:0003924">
    <property type="term" value="F:GTPase activity"/>
    <property type="evidence" value="ECO:0007669"/>
    <property type="project" value="InterPro"/>
</dbReference>
<evidence type="ECO:0008006" key="4">
    <source>
        <dbReference type="Google" id="ProtNLM"/>
    </source>
</evidence>
<dbReference type="SUPFAM" id="SSF52540">
    <property type="entry name" value="P-loop containing nucleoside triphosphate hydrolases"/>
    <property type="match status" value="1"/>
</dbReference>
<name>A0A0F8XY72_9ZZZZ</name>
<keyword evidence="1" id="KW-0547">Nucleotide-binding</keyword>
<keyword evidence="2" id="KW-0342">GTP-binding</keyword>
<dbReference type="Pfam" id="PF00025">
    <property type="entry name" value="Arf"/>
    <property type="match status" value="1"/>
</dbReference>
<accession>A0A0F8XY72</accession>
<dbReference type="Gene3D" id="3.40.50.300">
    <property type="entry name" value="P-loop containing nucleotide triphosphate hydrolases"/>
    <property type="match status" value="1"/>
</dbReference>
<gene>
    <name evidence="3" type="ORF">LCGC14_2888760</name>
</gene>
<evidence type="ECO:0000313" key="3">
    <source>
        <dbReference type="EMBL" id="KKK73943.1"/>
    </source>
</evidence>